<keyword evidence="3 4" id="KW-0648">Protein biosynthesis</keyword>
<dbReference type="GO" id="GO:0043022">
    <property type="term" value="F:ribosome binding"/>
    <property type="evidence" value="ECO:0007669"/>
    <property type="project" value="UniProtKB-UniRule"/>
</dbReference>
<dbReference type="InterPro" id="IPR012340">
    <property type="entry name" value="NA-bd_OB-fold"/>
</dbReference>
<evidence type="ECO:0000256" key="2">
    <source>
        <dbReference type="ARBA" id="ARBA00022540"/>
    </source>
</evidence>
<gene>
    <name evidence="4" type="primary">infA</name>
    <name evidence="7" type="ORF">CO178_01055</name>
</gene>
<dbReference type="InterPro" id="IPR006196">
    <property type="entry name" value="RNA-binding_domain_S1_IF1"/>
</dbReference>
<dbReference type="HAMAP" id="MF_00075">
    <property type="entry name" value="IF_1"/>
    <property type="match status" value="1"/>
</dbReference>
<dbReference type="PROSITE" id="PS50832">
    <property type="entry name" value="S1_IF1_TYPE"/>
    <property type="match status" value="1"/>
</dbReference>
<dbReference type="NCBIfam" id="TIGR00008">
    <property type="entry name" value="infA"/>
    <property type="match status" value="1"/>
</dbReference>
<dbReference type="Proteomes" id="UP000230683">
    <property type="component" value="Unassembled WGS sequence"/>
</dbReference>
<proteinExistence type="inferred from homology"/>
<keyword evidence="4" id="KW-0699">rRNA-binding</keyword>
<reference evidence="8" key="1">
    <citation type="submission" date="2017-09" db="EMBL/GenBank/DDBJ databases">
        <title>Depth-based differentiation of microbial function through sediment-hosted aquifers and enrichment of novel symbionts in the deep terrestrial subsurface.</title>
        <authorList>
            <person name="Probst A.J."/>
            <person name="Ladd B."/>
            <person name="Jarett J.K."/>
            <person name="Geller-Mcgrath D.E."/>
            <person name="Sieber C.M.K."/>
            <person name="Emerson J.B."/>
            <person name="Anantharaman K."/>
            <person name="Thomas B.C."/>
            <person name="Malmstrom R."/>
            <person name="Stieglmeier M."/>
            <person name="Klingl A."/>
            <person name="Woyke T."/>
            <person name="Ryan C.M."/>
            <person name="Banfield J.F."/>
        </authorList>
    </citation>
    <scope>NUCLEOTIDE SEQUENCE [LARGE SCALE GENOMIC DNA]</scope>
</reference>
<dbReference type="AlphaFoldDB" id="A0A2M7X4C2"/>
<comment type="subcellular location">
    <subcellularLocation>
        <location evidence="4">Cytoplasm</location>
    </subcellularLocation>
</comment>
<evidence type="ECO:0000256" key="1">
    <source>
        <dbReference type="ARBA" id="ARBA00010939"/>
    </source>
</evidence>
<evidence type="ECO:0000256" key="3">
    <source>
        <dbReference type="ARBA" id="ARBA00022917"/>
    </source>
</evidence>
<sequence>MAKKDFIVKEGVVTESLPGSKFIIKLKEEEKEVTGYLSGKMRRFKIWILPGDLVKVEFSEYDENTCRIVYRFK</sequence>
<dbReference type="GO" id="GO:0003743">
    <property type="term" value="F:translation initiation factor activity"/>
    <property type="evidence" value="ECO:0007669"/>
    <property type="project" value="UniProtKB-UniRule"/>
</dbReference>
<keyword evidence="2 4" id="KW-0396">Initiation factor</keyword>
<dbReference type="InterPro" id="IPR004368">
    <property type="entry name" value="TIF_IF1"/>
</dbReference>
<organism evidence="7 8">
    <name type="scientific">candidate division WWE3 bacterium CG_4_9_14_3_um_filter_34_6</name>
    <dbReference type="NCBI Taxonomy" id="1975079"/>
    <lineage>
        <taxon>Bacteria</taxon>
        <taxon>Katanobacteria</taxon>
    </lineage>
</organism>
<comment type="function">
    <text evidence="4">One of the essential components for the initiation of protein synthesis. Stabilizes the binding of IF-2 and IF-3 on the 30S subunit to which N-formylmethionyl-tRNA(fMet) subsequently binds. Helps modulate mRNA selection, yielding the 30S pre-initiation complex (PIC). Upon addition of the 50S ribosomal subunit IF-1, IF-2 and IF-3 are released leaving the mature 70S translation initiation complex.</text>
</comment>
<evidence type="ECO:0000256" key="4">
    <source>
        <dbReference type="HAMAP-Rule" id="MF_00075"/>
    </source>
</evidence>
<comment type="similarity">
    <text evidence="1 4">Belongs to the IF-1 family.</text>
</comment>
<evidence type="ECO:0000313" key="8">
    <source>
        <dbReference type="Proteomes" id="UP000230683"/>
    </source>
</evidence>
<dbReference type="PANTHER" id="PTHR33370">
    <property type="entry name" value="TRANSLATION INITIATION FACTOR IF-1, CHLOROPLASTIC"/>
    <property type="match status" value="1"/>
</dbReference>
<evidence type="ECO:0000256" key="5">
    <source>
        <dbReference type="NCBIfam" id="TIGR00008"/>
    </source>
</evidence>
<protein>
    <recommendedName>
        <fullName evidence="4 5">Translation initiation factor IF-1</fullName>
    </recommendedName>
</protein>
<name>A0A2M7X4C2_UNCKA</name>
<dbReference type="GO" id="GO:0019843">
    <property type="term" value="F:rRNA binding"/>
    <property type="evidence" value="ECO:0007669"/>
    <property type="project" value="UniProtKB-UniRule"/>
</dbReference>
<dbReference type="GO" id="GO:0005829">
    <property type="term" value="C:cytosol"/>
    <property type="evidence" value="ECO:0007669"/>
    <property type="project" value="TreeGrafter"/>
</dbReference>
<dbReference type="PANTHER" id="PTHR33370:SF1">
    <property type="entry name" value="TRANSLATION INITIATION FACTOR IF-1, CHLOROPLASTIC"/>
    <property type="match status" value="1"/>
</dbReference>
<comment type="subunit">
    <text evidence="4">Component of the 30S ribosomal translation pre-initiation complex which assembles on the 30S ribosome in the order IF-2 and IF-3, IF-1 and N-formylmethionyl-tRNA(fMet); mRNA recruitment can occur at any time during PIC assembly.</text>
</comment>
<keyword evidence="4" id="KW-0963">Cytoplasm</keyword>
<dbReference type="Gene3D" id="2.40.50.140">
    <property type="entry name" value="Nucleic acid-binding proteins"/>
    <property type="match status" value="1"/>
</dbReference>
<dbReference type="EMBL" id="PFWY01000051">
    <property type="protein sequence ID" value="PJA41025.1"/>
    <property type="molecule type" value="Genomic_DNA"/>
</dbReference>
<feature type="domain" description="S1-like" evidence="6">
    <location>
        <begin position="1"/>
        <end position="73"/>
    </location>
</feature>
<keyword evidence="4" id="KW-0694">RNA-binding</keyword>
<dbReference type="SUPFAM" id="SSF50249">
    <property type="entry name" value="Nucleic acid-binding proteins"/>
    <property type="match status" value="1"/>
</dbReference>
<evidence type="ECO:0000259" key="6">
    <source>
        <dbReference type="PROSITE" id="PS50832"/>
    </source>
</evidence>
<evidence type="ECO:0000313" key="7">
    <source>
        <dbReference type="EMBL" id="PJA41025.1"/>
    </source>
</evidence>
<dbReference type="Pfam" id="PF01176">
    <property type="entry name" value="eIF-1a"/>
    <property type="match status" value="1"/>
</dbReference>
<comment type="caution">
    <text evidence="7">The sequence shown here is derived from an EMBL/GenBank/DDBJ whole genome shotgun (WGS) entry which is preliminary data.</text>
</comment>
<accession>A0A2M7X4C2</accession>